<proteinExistence type="predicted"/>
<reference evidence="1 2" key="1">
    <citation type="submission" date="2012-06" db="EMBL/GenBank/DDBJ databases">
        <title>The Genome Sequence of Aeromonas veronii AMC34.</title>
        <authorList>
            <consortium name="The Broad Institute Genome Sequencing Platform"/>
            <person name="Earl A."/>
            <person name="Ward D."/>
            <person name="Feldgarden M."/>
            <person name="Gevers D."/>
            <person name="Graf J."/>
            <person name="Tomasi A."/>
            <person name="Horneman A."/>
            <person name="Walker B."/>
            <person name="Young S.K."/>
            <person name="Zeng Q."/>
            <person name="Gargeya S."/>
            <person name="Fitzgerald M."/>
            <person name="Haas B."/>
            <person name="Abouelleil A."/>
            <person name="Alvarado L."/>
            <person name="Arachchi H.M."/>
            <person name="Berlin A.M."/>
            <person name="Chapman S.B."/>
            <person name="Goldberg J."/>
            <person name="Griggs A."/>
            <person name="Gujja S."/>
            <person name="Hansen M."/>
            <person name="Howarth C."/>
            <person name="Imamovic A."/>
            <person name="Larimer J."/>
            <person name="McCowan C."/>
            <person name="Montmayeur A."/>
            <person name="Murphy C."/>
            <person name="Neiman D."/>
            <person name="Pearson M."/>
            <person name="Priest M."/>
            <person name="Roberts A."/>
            <person name="Saif S."/>
            <person name="Shea T."/>
            <person name="Sisk P."/>
            <person name="Sykes S."/>
            <person name="Wortman J."/>
            <person name="Nusbaum C."/>
            <person name="Birren B."/>
        </authorList>
    </citation>
    <scope>NUCLEOTIDE SEQUENCE [LARGE SCALE GENOMIC DNA]</scope>
    <source>
        <strain evidence="1 2">AMC34</strain>
    </source>
</reference>
<protein>
    <recommendedName>
        <fullName evidence="3">DUF2971 domain-containing protein</fullName>
    </recommendedName>
</protein>
<sequence length="271" mass="31207">MSKDIVYHYTSADGLRGILNSKSVCLRMTDSRFLNDKEEITHGSQLVKKLIDEYDNNPEATLPGIPSHTEFMSMLLGSIADRSFYSTSFSSETEQLSQWLSYCPQQGGYAIGFDKQQLINYLRGERNDIHFSSVNYVNDLDDLIKQINQIKYSYTINIHNRITRDLSMYNLVPQIQHVLATSKQSYFKSENEVRAYLVKSPGDKNNNLEFFTKGSVLVPYNPLNIPKEIITQVIIGPMQHQELAMIALNEFKRVNNYDFSILKSNIPFRCF</sequence>
<dbReference type="Proteomes" id="UP000006087">
    <property type="component" value="Unassembled WGS sequence"/>
</dbReference>
<dbReference type="HOGENOM" id="CLU_061528_0_0_6"/>
<evidence type="ECO:0008006" key="3">
    <source>
        <dbReference type="Google" id="ProtNLM"/>
    </source>
</evidence>
<dbReference type="AlphaFoldDB" id="K1IYU6"/>
<dbReference type="Pfam" id="PF11185">
    <property type="entry name" value="DUF2971"/>
    <property type="match status" value="1"/>
</dbReference>
<evidence type="ECO:0000313" key="1">
    <source>
        <dbReference type="EMBL" id="EKB19243.1"/>
    </source>
</evidence>
<accession>K1IYU6</accession>
<dbReference type="InterPro" id="IPR021352">
    <property type="entry name" value="DUF2971"/>
</dbReference>
<dbReference type="EMBL" id="AGWU01000020">
    <property type="protein sequence ID" value="EKB19243.1"/>
    <property type="molecule type" value="Genomic_DNA"/>
</dbReference>
<gene>
    <name evidence="1" type="ORF">HMPREF1168_03017</name>
</gene>
<evidence type="ECO:0000313" key="2">
    <source>
        <dbReference type="Proteomes" id="UP000006087"/>
    </source>
</evidence>
<dbReference type="RefSeq" id="WP_005345931.1">
    <property type="nucleotide sequence ID" value="NZ_JH823256.1"/>
</dbReference>
<name>K1IYU6_AERVE</name>
<comment type="caution">
    <text evidence="1">The sequence shown here is derived from an EMBL/GenBank/DDBJ whole genome shotgun (WGS) entry which is preliminary data.</text>
</comment>
<organism evidence="1 2">
    <name type="scientific">Aeromonas veronii AMC34</name>
    <dbReference type="NCBI Taxonomy" id="1073383"/>
    <lineage>
        <taxon>Bacteria</taxon>
        <taxon>Pseudomonadati</taxon>
        <taxon>Pseudomonadota</taxon>
        <taxon>Gammaproteobacteria</taxon>
        <taxon>Aeromonadales</taxon>
        <taxon>Aeromonadaceae</taxon>
        <taxon>Aeromonas</taxon>
    </lineage>
</organism>